<evidence type="ECO:0000313" key="1">
    <source>
        <dbReference type="EMBL" id="CAD8634990.1"/>
    </source>
</evidence>
<evidence type="ECO:0000313" key="2">
    <source>
        <dbReference type="EMBL" id="CAD8634991.1"/>
    </source>
</evidence>
<sequence length="185" mass="19433">MYRFSAFKPGKATLTFIYGSMTPGSDEIINRVNVQITITKSLTAPIPLIATTPAPTPGPKPPTPGPPTAIEAWLDSSIQSKELELSINQVVTLYLANEEGAQDLAWTLGDPYMDGVLEATTAPASVPGKTLFSFKAVGSGTAMLPFSKNQPSSEGSESFPDLFVTITVPEAPGPVPKPGGVDNKN</sequence>
<gene>
    <name evidence="1" type="ORF">CCUR1050_LOCUS12671</name>
    <name evidence="2" type="ORF">CCUR1050_LOCUS12672</name>
</gene>
<dbReference type="EMBL" id="HBEZ01022905">
    <property type="protein sequence ID" value="CAD8634990.1"/>
    <property type="molecule type" value="Transcribed_RNA"/>
</dbReference>
<accession>A0A6T7YBM2</accession>
<protein>
    <submittedName>
        <fullName evidence="1">Uncharacterized protein</fullName>
    </submittedName>
</protein>
<reference evidence="1" key="1">
    <citation type="submission" date="2021-01" db="EMBL/GenBank/DDBJ databases">
        <authorList>
            <person name="Corre E."/>
            <person name="Pelletier E."/>
            <person name="Niang G."/>
            <person name="Scheremetjew M."/>
            <person name="Finn R."/>
            <person name="Kale V."/>
            <person name="Holt S."/>
            <person name="Cochrane G."/>
            <person name="Meng A."/>
            <person name="Brown T."/>
            <person name="Cohen L."/>
        </authorList>
    </citation>
    <scope>NUCLEOTIDE SEQUENCE</scope>
    <source>
        <strain evidence="1">CCAP979/52</strain>
    </source>
</reference>
<dbReference type="AlphaFoldDB" id="A0A6T7YBM2"/>
<organism evidence="1">
    <name type="scientific">Cryptomonas curvata</name>
    <dbReference type="NCBI Taxonomy" id="233186"/>
    <lineage>
        <taxon>Eukaryota</taxon>
        <taxon>Cryptophyceae</taxon>
        <taxon>Cryptomonadales</taxon>
        <taxon>Cryptomonadaceae</taxon>
        <taxon>Cryptomonas</taxon>
    </lineage>
</organism>
<dbReference type="EMBL" id="HBEZ01022906">
    <property type="protein sequence ID" value="CAD8634991.1"/>
    <property type="molecule type" value="Transcribed_RNA"/>
</dbReference>
<proteinExistence type="predicted"/>
<name>A0A6T7YBM2_9CRYP</name>